<evidence type="ECO:0000313" key="4">
    <source>
        <dbReference type="Proteomes" id="UP000625780"/>
    </source>
</evidence>
<dbReference type="PROSITE" id="PS50005">
    <property type="entry name" value="TPR"/>
    <property type="match status" value="1"/>
</dbReference>
<evidence type="ECO:0000256" key="2">
    <source>
        <dbReference type="SAM" id="Phobius"/>
    </source>
</evidence>
<feature type="repeat" description="TPR" evidence="1">
    <location>
        <begin position="558"/>
        <end position="591"/>
    </location>
</feature>
<proteinExistence type="predicted"/>
<keyword evidence="2" id="KW-1133">Transmembrane helix</keyword>
<evidence type="ECO:0000256" key="1">
    <source>
        <dbReference type="PROSITE-ProRule" id="PRU00339"/>
    </source>
</evidence>
<keyword evidence="2" id="KW-0472">Membrane</keyword>
<dbReference type="SUPFAM" id="SSF48452">
    <property type="entry name" value="TPR-like"/>
    <property type="match status" value="1"/>
</dbReference>
<feature type="transmembrane region" description="Helical" evidence="2">
    <location>
        <begin position="118"/>
        <end position="137"/>
    </location>
</feature>
<name>A0ABQ1QR08_9FLAO</name>
<dbReference type="InterPro" id="IPR011990">
    <property type="entry name" value="TPR-like_helical_dom_sf"/>
</dbReference>
<dbReference type="RefSeq" id="WP_188369219.1">
    <property type="nucleotide sequence ID" value="NZ_BMFH01000001.1"/>
</dbReference>
<keyword evidence="1" id="KW-0802">TPR repeat</keyword>
<evidence type="ECO:0000313" key="3">
    <source>
        <dbReference type="EMBL" id="GGD41671.1"/>
    </source>
</evidence>
<dbReference type="Proteomes" id="UP000625780">
    <property type="component" value="Unassembled WGS sequence"/>
</dbReference>
<keyword evidence="4" id="KW-1185">Reference proteome</keyword>
<feature type="transmembrane region" description="Helical" evidence="2">
    <location>
        <begin position="15"/>
        <end position="34"/>
    </location>
</feature>
<protein>
    <recommendedName>
        <fullName evidence="5">Tetratricopeptide repeat protein</fullName>
    </recommendedName>
</protein>
<accession>A0ABQ1QR08</accession>
<feature type="transmembrane region" description="Helical" evidence="2">
    <location>
        <begin position="46"/>
        <end position="66"/>
    </location>
</feature>
<dbReference type="Gene3D" id="1.25.40.10">
    <property type="entry name" value="Tetratricopeptide repeat domain"/>
    <property type="match status" value="1"/>
</dbReference>
<dbReference type="EMBL" id="BMFH01000001">
    <property type="protein sequence ID" value="GGD41671.1"/>
    <property type="molecule type" value="Genomic_DNA"/>
</dbReference>
<organism evidence="3 4">
    <name type="scientific">Muriicola marianensis</name>
    <dbReference type="NCBI Taxonomy" id="1324801"/>
    <lineage>
        <taxon>Bacteria</taxon>
        <taxon>Pseudomonadati</taxon>
        <taxon>Bacteroidota</taxon>
        <taxon>Flavobacteriia</taxon>
        <taxon>Flavobacteriales</taxon>
        <taxon>Flavobacteriaceae</taxon>
        <taxon>Muriicola</taxon>
    </lineage>
</organism>
<reference evidence="4" key="1">
    <citation type="journal article" date="2019" name="Int. J. Syst. Evol. Microbiol.">
        <title>The Global Catalogue of Microorganisms (GCM) 10K type strain sequencing project: providing services to taxonomists for standard genome sequencing and annotation.</title>
        <authorList>
            <consortium name="The Broad Institute Genomics Platform"/>
            <consortium name="The Broad Institute Genome Sequencing Center for Infectious Disease"/>
            <person name="Wu L."/>
            <person name="Ma J."/>
        </authorList>
    </citation>
    <scope>NUCLEOTIDE SEQUENCE [LARGE SCALE GENOMIC DNA]</scope>
    <source>
        <strain evidence="4">CGMCC 1.12606</strain>
    </source>
</reference>
<sequence>MQLREFVKECHQRDVFKHLSIYIVSGWVLIQVFSEIREPFGLPKISMTYLLLVLIAGFPFYTYLIWRYRLKPAEQDSDRSNNLKIVRGEDVDPKENPTDKTKKHLPGIRFYSPFQKMYFAFLTFIFLLSLGSVSWIVRANFITEPDPGAFTFPSEDRNDKVAVLSFENNTMNADLDVVGKMAVDWIIHGITQNEMGQVISPKVLEQYNTVMKASIVSDDENSILTEVLKPGKVITGKYYLSNGKLLIQCAILDGNMNETLETIEPVSCATDNPLECIEELKQRLLGSLLGEKERWTLYEEEPPNYEAYKMILEAENVDNTDPEYLRIMNEAIALDSNYFEPKMHRITYYYNIGEFGKTDSLIQALARDDLKGSRQKNIVKLWNALVRGDNKKAFTYLKKEYNWEPDDLNNNSSTMVVALQFVNRPEAVDSIYTKQLAMEKIDSLNCLTCEYRFYTKGMADIALGRPEVPIEMFGKYGTVKEFYWVKDVLLYAFVRTGERDKVDEILTTVKLTGNNKIWRDKCLLLGKQFLLQGKKEVSDSYLDLLLGSFEMSDKELTEVELEQMAMAHFYKGDYPRAVKHLEELVSLNPDDIDFNAFLAMSLWKTGGVEKAEEVLEQLEGLRTDYQYGAIDYAKARYHAFTGNTDLTIQHLIRAVAAGKRYNPGTFHDDVLMRPYRDLDAFQNVLTFWH</sequence>
<comment type="caution">
    <text evidence="3">The sequence shown here is derived from an EMBL/GenBank/DDBJ whole genome shotgun (WGS) entry which is preliminary data.</text>
</comment>
<dbReference type="Pfam" id="PF14559">
    <property type="entry name" value="TPR_19"/>
    <property type="match status" value="1"/>
</dbReference>
<gene>
    <name evidence="3" type="ORF">GCM10011361_05940</name>
</gene>
<evidence type="ECO:0008006" key="5">
    <source>
        <dbReference type="Google" id="ProtNLM"/>
    </source>
</evidence>
<keyword evidence="2" id="KW-0812">Transmembrane</keyword>
<dbReference type="InterPro" id="IPR019734">
    <property type="entry name" value="TPR_rpt"/>
</dbReference>